<evidence type="ECO:0000256" key="1">
    <source>
        <dbReference type="SAM" id="MobiDB-lite"/>
    </source>
</evidence>
<dbReference type="EMBL" id="CADCUV010000032">
    <property type="protein sequence ID" value="CAA9392184.1"/>
    <property type="molecule type" value="Genomic_DNA"/>
</dbReference>
<gene>
    <name evidence="2" type="ORF">AVDCRST_MAG22-607</name>
</gene>
<feature type="region of interest" description="Disordered" evidence="1">
    <location>
        <begin position="1"/>
        <end position="145"/>
    </location>
</feature>
<proteinExistence type="predicted"/>
<evidence type="ECO:0008006" key="3">
    <source>
        <dbReference type="Google" id="ProtNLM"/>
    </source>
</evidence>
<feature type="compositionally biased region" description="Basic and acidic residues" evidence="1">
    <location>
        <begin position="1"/>
        <end position="31"/>
    </location>
</feature>
<reference evidence="2" key="1">
    <citation type="submission" date="2020-02" db="EMBL/GenBank/DDBJ databases">
        <authorList>
            <person name="Meier V. D."/>
        </authorList>
    </citation>
    <scope>NUCLEOTIDE SEQUENCE</scope>
    <source>
        <strain evidence="2">AVDCRST_MAG22</strain>
    </source>
</reference>
<feature type="compositionally biased region" description="Basic and acidic residues" evidence="1">
    <location>
        <begin position="107"/>
        <end position="117"/>
    </location>
</feature>
<feature type="compositionally biased region" description="Basic and acidic residues" evidence="1">
    <location>
        <begin position="125"/>
        <end position="136"/>
    </location>
</feature>
<sequence>MAKQDYEEKYTHPDLREKIKEEIKASDKGGEKGQWSARKSQLLTQEYEKQGGGYKGEKGQSQKNLEKWTEEEWQTKEGDANARGDGETKRYLPKKAWENMSEEEREQTDQKKREGSKKGQQHVSNTDEAKQARKDAQVPLKNYDDLSVDEVKNKIQGLSKDDIEAVRDYEKNNANRKTLLETLDSQV</sequence>
<evidence type="ECO:0000313" key="2">
    <source>
        <dbReference type="EMBL" id="CAA9392184.1"/>
    </source>
</evidence>
<organism evidence="2">
    <name type="scientific">uncultured Rubrobacteraceae bacterium</name>
    <dbReference type="NCBI Taxonomy" id="349277"/>
    <lineage>
        <taxon>Bacteria</taxon>
        <taxon>Bacillati</taxon>
        <taxon>Actinomycetota</taxon>
        <taxon>Rubrobacteria</taxon>
        <taxon>Rubrobacterales</taxon>
        <taxon>Rubrobacteraceae</taxon>
        <taxon>environmental samples</taxon>
    </lineage>
</organism>
<dbReference type="AlphaFoldDB" id="A0A6J4NMA5"/>
<accession>A0A6J4NMA5</accession>
<feature type="compositionally biased region" description="Basic and acidic residues" evidence="1">
    <location>
        <begin position="55"/>
        <end position="90"/>
    </location>
</feature>
<protein>
    <recommendedName>
        <fullName evidence="3">DUF5872 domain-containing protein</fullName>
    </recommendedName>
</protein>
<name>A0A6J4NMA5_9ACTN</name>